<dbReference type="KEGG" id="gtt:GUITHDRAFT_137553"/>
<name>L1JGW7_GUITC</name>
<dbReference type="Proteomes" id="UP000011087">
    <property type="component" value="Unassembled WGS sequence"/>
</dbReference>
<gene>
    <name evidence="2" type="primary">NUP160</name>
    <name evidence="2" type="ORF">GUITHDRAFT_137553</name>
</gene>
<accession>L1JGW7</accession>
<dbReference type="InterPro" id="IPR056535">
    <property type="entry name" value="TPR_NUP160_M"/>
</dbReference>
<protein>
    <submittedName>
        <fullName evidence="2">Nup160, nuclear pore complex component</fullName>
    </submittedName>
</protein>
<dbReference type="EnsemblProtists" id="EKX47379">
    <property type="protein sequence ID" value="EKX47379"/>
    <property type="gene ID" value="GUITHDRAFT_137553"/>
</dbReference>
<reference evidence="3" key="3">
    <citation type="submission" date="2016-03" db="UniProtKB">
        <authorList>
            <consortium name="EnsemblProtists"/>
        </authorList>
    </citation>
    <scope>IDENTIFICATION</scope>
</reference>
<dbReference type="OrthoDB" id="67716at2759"/>
<evidence type="ECO:0000313" key="4">
    <source>
        <dbReference type="Proteomes" id="UP000011087"/>
    </source>
</evidence>
<evidence type="ECO:0000313" key="2">
    <source>
        <dbReference type="EMBL" id="EKX47379.1"/>
    </source>
</evidence>
<sequence length="1354" mass="154138">MPAVSGVVYRMFFEPDVYDLVIAVVTLTGVRIAWLKNCITLEGSTEAAVSRLINKTSNPLSAKTFESKEGQQVLCCDARLVCNDLEIYLGTNAGLTLNLVVTDSGNVRVKHELKQNSSGFSLFRSPSKSSGLASRICCVRAVGQSEILLTLSEDGKLKRWHSSSGKLDGEKVVKLEMDEEGQKISLQAFDFVVLCEKEKVVFALRSEDSEQRCDLLCCNLDRVIDFKPERSRMEETLNFVKKNIDFFQESSRCNLESISVGRVQDQEVLFTAWSGQDATVTCATFFDGNKWLTEKVYTQSLEIQSQSALANMYISKWQSGNTLNHSLKKQIQNPAKMIEDIVLHPQRFSGNVLLLALRHTNEKFNSISQPSLAWPKPLDSESSIHVFVKKSLEETAIIAQGSGFELEDVWQTYLENCVQTWKVECQPCAGFGVINARYLHVPGFFSNTVLIRKDTISLIRIADGSEHDFSRVVAEAEEALSSTVGDRDEYEMSGIEDNLLSNVADSDSGCLWLGYKMLIWAEESDPGGAIFTNQMLHKKADVALQDCLHLLLSSSGPSISWCDPAEILGHFPEILKLGSDASHPSKLSISFENQLELLKSFAREKSPPSDSTDGIFSRWMQSVLEQSVEQIVTTNHEVLRSIALLFAMLDYHCKATGCHESADISNLLHEKDSMTMELNDLRGTLSGFVTSESMKEIKDLLEMFFCFHDKNFGIFEFLIDTSQKIRHTTSASHARHSDASDPFNSISDYICRLIGYSMEHVKRIEDIVLEYLQHPDLSRENYVVLVAFLYLLQCTFDRRRLMLLDIFLANEKMDEAYRLISDRLVDCQDRDISRLEEIDSNLQQDEISDLSTWFKMQAIDLNLHEVILSRAEDRRQQTGYRCLHTFITGPNSELFMVRKRMDKLCSYPWVGCGNTVDTLLRQQGSQADVDALYFARYSYNIARSDYRAAGETMLIYLYNSIEANARHGNFTTVEDLKKQQNTCLAAINAYNLIDEKFAYWIPPSQWNKKRAMFPLGEKHEWEVTKITRFPNGTNQGWEVNQVNDGEASESQRQGEGKQDEEIIDDNWRFPSGCISLEVLKKFYVLLRCRIKLADLKKERSQRIVHIFPSRQNSMAKESAMELIENGLLEDAITLSEHFELDNMELCQKLAESCLPSQTSSADQENFIGYACSWLLAPGPSREKVRFDTPKTDTCGLLRLFLRYDRLDEAANLIIECLETSNSYANYEVTTLEDCLEMDISKNRYTCMRHIESWLTLLGFRYVPYNLIDQLLRRIDKHMQEGSGRDAHSVDKLISIKVSVENSLQNWRCFIHKEGEMMKKWCMSDVINREVYLPMSKSGSGYKIRSSCTIRFACG</sequence>
<dbReference type="GO" id="GO:0017056">
    <property type="term" value="F:structural constituent of nuclear pore"/>
    <property type="evidence" value="ECO:0007669"/>
    <property type="project" value="TreeGrafter"/>
</dbReference>
<dbReference type="PaxDb" id="55529-EKX47379"/>
<reference evidence="4" key="2">
    <citation type="submission" date="2012-11" db="EMBL/GenBank/DDBJ databases">
        <authorList>
            <person name="Kuo A."/>
            <person name="Curtis B.A."/>
            <person name="Tanifuji G."/>
            <person name="Burki F."/>
            <person name="Gruber A."/>
            <person name="Irimia M."/>
            <person name="Maruyama S."/>
            <person name="Arias M.C."/>
            <person name="Ball S.G."/>
            <person name="Gile G.H."/>
            <person name="Hirakawa Y."/>
            <person name="Hopkins J.F."/>
            <person name="Rensing S.A."/>
            <person name="Schmutz J."/>
            <person name="Symeonidi A."/>
            <person name="Elias M."/>
            <person name="Eveleigh R.J."/>
            <person name="Herman E.K."/>
            <person name="Klute M.J."/>
            <person name="Nakayama T."/>
            <person name="Obornik M."/>
            <person name="Reyes-Prieto A."/>
            <person name="Armbrust E.V."/>
            <person name="Aves S.J."/>
            <person name="Beiko R.G."/>
            <person name="Coutinho P."/>
            <person name="Dacks J.B."/>
            <person name="Durnford D.G."/>
            <person name="Fast N.M."/>
            <person name="Green B.R."/>
            <person name="Grisdale C."/>
            <person name="Hempe F."/>
            <person name="Henrissat B."/>
            <person name="Hoppner M.P."/>
            <person name="Ishida K.-I."/>
            <person name="Kim E."/>
            <person name="Koreny L."/>
            <person name="Kroth P.G."/>
            <person name="Liu Y."/>
            <person name="Malik S.-B."/>
            <person name="Maier U.G."/>
            <person name="McRose D."/>
            <person name="Mock T."/>
            <person name="Neilson J.A."/>
            <person name="Onodera N.T."/>
            <person name="Poole A.M."/>
            <person name="Pritham E.J."/>
            <person name="Richards T.A."/>
            <person name="Rocap G."/>
            <person name="Roy S.W."/>
            <person name="Sarai C."/>
            <person name="Schaack S."/>
            <person name="Shirato S."/>
            <person name="Slamovits C.H."/>
            <person name="Spencer D.F."/>
            <person name="Suzuki S."/>
            <person name="Worden A.Z."/>
            <person name="Zauner S."/>
            <person name="Barry K."/>
            <person name="Bell C."/>
            <person name="Bharti A.K."/>
            <person name="Crow J.A."/>
            <person name="Grimwood J."/>
            <person name="Kramer R."/>
            <person name="Lindquist E."/>
            <person name="Lucas S."/>
            <person name="Salamov A."/>
            <person name="McFadden G.I."/>
            <person name="Lane C.E."/>
            <person name="Keeling P.J."/>
            <person name="Gray M.W."/>
            <person name="Grigoriev I.V."/>
            <person name="Archibald J.M."/>
        </authorList>
    </citation>
    <scope>NUCLEOTIDE SEQUENCE</scope>
    <source>
        <strain evidence="4">CCMP2712</strain>
    </source>
</reference>
<reference evidence="2 4" key="1">
    <citation type="journal article" date="2012" name="Nature">
        <title>Algal genomes reveal evolutionary mosaicism and the fate of nucleomorphs.</title>
        <authorList>
            <consortium name="DOE Joint Genome Institute"/>
            <person name="Curtis B.A."/>
            <person name="Tanifuji G."/>
            <person name="Burki F."/>
            <person name="Gruber A."/>
            <person name="Irimia M."/>
            <person name="Maruyama S."/>
            <person name="Arias M.C."/>
            <person name="Ball S.G."/>
            <person name="Gile G.H."/>
            <person name="Hirakawa Y."/>
            <person name="Hopkins J.F."/>
            <person name="Kuo A."/>
            <person name="Rensing S.A."/>
            <person name="Schmutz J."/>
            <person name="Symeonidi A."/>
            <person name="Elias M."/>
            <person name="Eveleigh R.J."/>
            <person name="Herman E.K."/>
            <person name="Klute M.J."/>
            <person name="Nakayama T."/>
            <person name="Obornik M."/>
            <person name="Reyes-Prieto A."/>
            <person name="Armbrust E.V."/>
            <person name="Aves S.J."/>
            <person name="Beiko R.G."/>
            <person name="Coutinho P."/>
            <person name="Dacks J.B."/>
            <person name="Durnford D.G."/>
            <person name="Fast N.M."/>
            <person name="Green B.R."/>
            <person name="Grisdale C.J."/>
            <person name="Hempel F."/>
            <person name="Henrissat B."/>
            <person name="Hoppner M.P."/>
            <person name="Ishida K."/>
            <person name="Kim E."/>
            <person name="Koreny L."/>
            <person name="Kroth P.G."/>
            <person name="Liu Y."/>
            <person name="Malik S.B."/>
            <person name="Maier U.G."/>
            <person name="McRose D."/>
            <person name="Mock T."/>
            <person name="Neilson J.A."/>
            <person name="Onodera N.T."/>
            <person name="Poole A.M."/>
            <person name="Pritham E.J."/>
            <person name="Richards T.A."/>
            <person name="Rocap G."/>
            <person name="Roy S.W."/>
            <person name="Sarai C."/>
            <person name="Schaack S."/>
            <person name="Shirato S."/>
            <person name="Slamovits C.H."/>
            <person name="Spencer D.F."/>
            <person name="Suzuki S."/>
            <person name="Worden A.Z."/>
            <person name="Zauner S."/>
            <person name="Barry K."/>
            <person name="Bell C."/>
            <person name="Bharti A.K."/>
            <person name="Crow J.A."/>
            <person name="Grimwood J."/>
            <person name="Kramer R."/>
            <person name="Lindquist E."/>
            <person name="Lucas S."/>
            <person name="Salamov A."/>
            <person name="McFadden G.I."/>
            <person name="Lane C.E."/>
            <person name="Keeling P.J."/>
            <person name="Gray M.W."/>
            <person name="Grigoriev I.V."/>
            <person name="Archibald J.M."/>
        </authorList>
    </citation>
    <scope>NUCLEOTIDE SEQUENCE</scope>
    <source>
        <strain evidence="2 4">CCMP2712</strain>
    </source>
</reference>
<keyword evidence="4" id="KW-1185">Reference proteome</keyword>
<organism evidence="2">
    <name type="scientific">Guillardia theta (strain CCMP2712)</name>
    <name type="common">Cryptophyte</name>
    <dbReference type="NCBI Taxonomy" id="905079"/>
    <lineage>
        <taxon>Eukaryota</taxon>
        <taxon>Cryptophyceae</taxon>
        <taxon>Pyrenomonadales</taxon>
        <taxon>Geminigeraceae</taxon>
        <taxon>Guillardia</taxon>
    </lineage>
</organism>
<evidence type="ECO:0000259" key="1">
    <source>
        <dbReference type="Pfam" id="PF23354"/>
    </source>
</evidence>
<dbReference type="PANTHER" id="PTHR21286:SF0">
    <property type="entry name" value="NUCLEAR PORE COMPLEX PROTEIN NUP160"/>
    <property type="match status" value="1"/>
</dbReference>
<dbReference type="InterPro" id="IPR021717">
    <property type="entry name" value="Nucleoporin_Nup160"/>
</dbReference>
<dbReference type="PANTHER" id="PTHR21286">
    <property type="entry name" value="NUCLEAR PORE COMPLEX PROTEIN NUP160"/>
    <property type="match status" value="1"/>
</dbReference>
<dbReference type="RefSeq" id="XP_005834359.1">
    <property type="nucleotide sequence ID" value="XM_005834302.1"/>
</dbReference>
<evidence type="ECO:0000313" key="3">
    <source>
        <dbReference type="EnsemblProtists" id="EKX47379"/>
    </source>
</evidence>
<dbReference type="GO" id="GO:0005643">
    <property type="term" value="C:nuclear pore"/>
    <property type="evidence" value="ECO:0007669"/>
    <property type="project" value="UniProtKB-ARBA"/>
</dbReference>
<dbReference type="STRING" id="905079.L1JGW7"/>
<feature type="domain" description="NUP160 middle TPR" evidence="1">
    <location>
        <begin position="895"/>
        <end position="992"/>
    </location>
</feature>
<dbReference type="HOGENOM" id="CLU_257493_0_0_1"/>
<dbReference type="GeneID" id="17304019"/>
<proteinExistence type="predicted"/>
<dbReference type="EMBL" id="JH992990">
    <property type="protein sequence ID" value="EKX47379.1"/>
    <property type="molecule type" value="Genomic_DNA"/>
</dbReference>
<dbReference type="Pfam" id="PF23354">
    <property type="entry name" value="TPR_NUP160_120_M"/>
    <property type="match status" value="1"/>
</dbReference>